<feature type="binding site" evidence="7">
    <location>
        <position position="260"/>
    </location>
    <ligand>
        <name>carbamoyl phosphate</name>
        <dbReference type="ChEBI" id="CHEBI:58228"/>
    </ligand>
</feature>
<feature type="domain" description="Aspartate/ornithine carbamoyltransferase Asp/Orn-binding" evidence="8">
    <location>
        <begin position="148"/>
        <end position="294"/>
    </location>
</feature>
<dbReference type="Proteomes" id="UP000177912">
    <property type="component" value="Unassembled WGS sequence"/>
</dbReference>
<dbReference type="STRING" id="1817822.A2826_02155"/>
<dbReference type="FunFam" id="3.40.50.1370:FF:000002">
    <property type="entry name" value="Aspartate carbamoyltransferase 2"/>
    <property type="match status" value="1"/>
</dbReference>
<dbReference type="GO" id="GO:0016597">
    <property type="term" value="F:amino acid binding"/>
    <property type="evidence" value="ECO:0007669"/>
    <property type="project" value="InterPro"/>
</dbReference>
<comment type="catalytic activity">
    <reaction evidence="6 7">
        <text>carbamoyl phosphate + L-aspartate = N-carbamoyl-L-aspartate + phosphate + H(+)</text>
        <dbReference type="Rhea" id="RHEA:20013"/>
        <dbReference type="ChEBI" id="CHEBI:15378"/>
        <dbReference type="ChEBI" id="CHEBI:29991"/>
        <dbReference type="ChEBI" id="CHEBI:32814"/>
        <dbReference type="ChEBI" id="CHEBI:43474"/>
        <dbReference type="ChEBI" id="CHEBI:58228"/>
        <dbReference type="EC" id="2.1.3.2"/>
    </reaction>
</comment>
<feature type="binding site" evidence="7">
    <location>
        <position position="78"/>
    </location>
    <ligand>
        <name>L-aspartate</name>
        <dbReference type="ChEBI" id="CHEBI:29991"/>
    </ligand>
</feature>
<dbReference type="Pfam" id="PF02729">
    <property type="entry name" value="OTCace_N"/>
    <property type="match status" value="1"/>
</dbReference>
<evidence type="ECO:0000256" key="3">
    <source>
        <dbReference type="ARBA" id="ARBA00022679"/>
    </source>
</evidence>
<evidence type="ECO:0000259" key="8">
    <source>
        <dbReference type="Pfam" id="PF00185"/>
    </source>
</evidence>
<keyword evidence="3 7" id="KW-0808">Transferase</keyword>
<evidence type="ECO:0000256" key="4">
    <source>
        <dbReference type="ARBA" id="ARBA00022975"/>
    </source>
</evidence>
<protein>
    <recommendedName>
        <fullName evidence="7">Aspartate carbamoyltransferase</fullName>
        <ecNumber evidence="7">2.1.3.2</ecNumber>
    </recommendedName>
    <alternativeName>
        <fullName evidence="7">Aspartate transcarbamylase</fullName>
        <shortName evidence="7">ATCase</shortName>
    </alternativeName>
</protein>
<evidence type="ECO:0000256" key="2">
    <source>
        <dbReference type="ARBA" id="ARBA00008896"/>
    </source>
</evidence>
<dbReference type="UniPathway" id="UPA00070">
    <property type="reaction ID" value="UER00116"/>
</dbReference>
<comment type="function">
    <text evidence="5 7">Catalyzes the condensation of carbamoyl phosphate and aspartate to form carbamoyl aspartate and inorganic phosphate, the committed step in the de novo pyrimidine nucleotide biosynthesis pathway.</text>
</comment>
<evidence type="ECO:0000313" key="11">
    <source>
        <dbReference type="Proteomes" id="UP000177912"/>
    </source>
</evidence>
<dbReference type="GO" id="GO:0006207">
    <property type="term" value="P:'de novo' pyrimidine nucleobase biosynthetic process"/>
    <property type="evidence" value="ECO:0007669"/>
    <property type="project" value="InterPro"/>
</dbReference>
<feature type="binding site" evidence="7">
    <location>
        <position position="53"/>
    </location>
    <ligand>
        <name>carbamoyl phosphate</name>
        <dbReference type="ChEBI" id="CHEBI:58228"/>
    </ligand>
</feature>
<feature type="binding site" evidence="7">
    <location>
        <position position="160"/>
    </location>
    <ligand>
        <name>L-aspartate</name>
        <dbReference type="ChEBI" id="CHEBI:29991"/>
    </ligand>
</feature>
<feature type="binding site" evidence="7">
    <location>
        <position position="52"/>
    </location>
    <ligand>
        <name>carbamoyl phosphate</name>
        <dbReference type="ChEBI" id="CHEBI:58228"/>
    </ligand>
</feature>
<dbReference type="SUPFAM" id="SSF53671">
    <property type="entry name" value="Aspartate/ornithine carbamoyltransferase"/>
    <property type="match status" value="1"/>
</dbReference>
<organism evidence="10 11">
    <name type="scientific">Candidatus Doudnabacteria bacterium RIFCSPHIGHO2_01_FULL_43_23</name>
    <dbReference type="NCBI Taxonomy" id="1817822"/>
    <lineage>
        <taxon>Bacteria</taxon>
        <taxon>Candidatus Doudnaibacteriota</taxon>
    </lineage>
</organism>
<name>A0A1F5NUI5_9BACT</name>
<dbReference type="NCBIfam" id="TIGR00670">
    <property type="entry name" value="asp_carb_tr"/>
    <property type="match status" value="1"/>
</dbReference>
<proteinExistence type="inferred from homology"/>
<feature type="binding site" evidence="7">
    <location>
        <position position="127"/>
    </location>
    <ligand>
        <name>carbamoyl phosphate</name>
        <dbReference type="ChEBI" id="CHEBI:58228"/>
    </ligand>
</feature>
<dbReference type="InterPro" id="IPR006130">
    <property type="entry name" value="Asp/Orn_carbamoylTrfase"/>
</dbReference>
<sequence length="300" mass="34113">MFKNKSIISIKDLSRQEILQILKTTQALKKNPKPKLLEGKIMASLFFEPSTRTRLSTEAAMLRLGGKVIGFSDPSSKKKDSLYDTIKIVSNYSDVIAIRHSLEGAAQLASEAAGVPVINCGDGSNQHPTQTLLDLFTIQETQKKINYLHIAMIGDLKYGRTVHSLANALTHFNSRLYFVAPESLQMPHEILNDLKVKGIKYSLHEKIEEVIKKVDILYMTRIQEERFPDKLEYERVKNVYVLNKKFLEEAKHSMKILHPLPRVNEIDLDVDSTKHAYYFEQAQNGLYARQAVLGLIMGKL</sequence>
<dbReference type="Pfam" id="PF00185">
    <property type="entry name" value="OTCace"/>
    <property type="match status" value="1"/>
</dbReference>
<comment type="similarity">
    <text evidence="2 7">Belongs to the aspartate/ornithine carbamoyltransferase superfamily. ATCase family.</text>
</comment>
<dbReference type="Gene3D" id="3.40.50.1370">
    <property type="entry name" value="Aspartate/ornithine carbamoyltransferase"/>
    <property type="match status" value="2"/>
</dbReference>
<evidence type="ECO:0000313" key="10">
    <source>
        <dbReference type="EMBL" id="OGE81336.1"/>
    </source>
</evidence>
<feature type="binding site" evidence="7">
    <location>
        <position position="99"/>
    </location>
    <ligand>
        <name>carbamoyl phosphate</name>
        <dbReference type="ChEBI" id="CHEBI:58228"/>
    </ligand>
</feature>
<gene>
    <name evidence="7" type="primary">pyrB</name>
    <name evidence="10" type="ORF">A2826_02155</name>
</gene>
<comment type="pathway">
    <text evidence="1 7">Pyrimidine metabolism; UMP biosynthesis via de novo pathway; (S)-dihydroorotate from bicarbonate: step 2/3.</text>
</comment>
<dbReference type="PRINTS" id="PR00100">
    <property type="entry name" value="AOTCASE"/>
</dbReference>
<evidence type="ECO:0000256" key="7">
    <source>
        <dbReference type="HAMAP-Rule" id="MF_00001"/>
    </source>
</evidence>
<dbReference type="PROSITE" id="PS00097">
    <property type="entry name" value="CARBAMOYLTRANSFERASE"/>
    <property type="match status" value="1"/>
</dbReference>
<evidence type="ECO:0000256" key="5">
    <source>
        <dbReference type="ARBA" id="ARBA00043884"/>
    </source>
</evidence>
<dbReference type="InterPro" id="IPR006132">
    <property type="entry name" value="Asp/Orn_carbamoyltranf_P-bd"/>
</dbReference>
<dbReference type="NCBIfam" id="NF002032">
    <property type="entry name" value="PRK00856.1"/>
    <property type="match status" value="1"/>
</dbReference>
<dbReference type="GO" id="GO:0004070">
    <property type="term" value="F:aspartate carbamoyltransferase activity"/>
    <property type="evidence" value="ECO:0007669"/>
    <property type="project" value="UniProtKB-UniRule"/>
</dbReference>
<feature type="binding site" evidence="7">
    <location>
        <position position="261"/>
    </location>
    <ligand>
        <name>carbamoyl phosphate</name>
        <dbReference type="ChEBI" id="CHEBI:58228"/>
    </ligand>
</feature>
<reference evidence="10 11" key="1">
    <citation type="journal article" date="2016" name="Nat. Commun.">
        <title>Thousands of microbial genomes shed light on interconnected biogeochemical processes in an aquifer system.</title>
        <authorList>
            <person name="Anantharaman K."/>
            <person name="Brown C.T."/>
            <person name="Hug L.A."/>
            <person name="Sharon I."/>
            <person name="Castelle C.J."/>
            <person name="Probst A.J."/>
            <person name="Thomas B.C."/>
            <person name="Singh A."/>
            <person name="Wilkins M.J."/>
            <person name="Karaoz U."/>
            <person name="Brodie E.L."/>
            <person name="Williams K.H."/>
            <person name="Hubbard S.S."/>
            <person name="Banfield J.F."/>
        </authorList>
    </citation>
    <scope>NUCLEOTIDE SEQUENCE [LARGE SCALE GENOMIC DNA]</scope>
</reference>
<dbReference type="EMBL" id="MFEI01000008">
    <property type="protein sequence ID" value="OGE81336.1"/>
    <property type="molecule type" value="Genomic_DNA"/>
</dbReference>
<dbReference type="GO" id="GO:0006520">
    <property type="term" value="P:amino acid metabolic process"/>
    <property type="evidence" value="ECO:0007669"/>
    <property type="project" value="InterPro"/>
</dbReference>
<dbReference type="EC" id="2.1.3.2" evidence="7"/>
<comment type="caution">
    <text evidence="10">The sequence shown here is derived from an EMBL/GenBank/DDBJ whole genome shotgun (WGS) entry which is preliminary data.</text>
</comment>
<dbReference type="GO" id="GO:0005829">
    <property type="term" value="C:cytosol"/>
    <property type="evidence" value="ECO:0007669"/>
    <property type="project" value="TreeGrafter"/>
</dbReference>
<evidence type="ECO:0000256" key="1">
    <source>
        <dbReference type="ARBA" id="ARBA00004852"/>
    </source>
</evidence>
<dbReference type="FunFam" id="3.40.50.1370:FF:000001">
    <property type="entry name" value="Aspartate carbamoyltransferase"/>
    <property type="match status" value="1"/>
</dbReference>
<feature type="domain" description="Aspartate/ornithine carbamoyltransferase carbamoyl-P binding" evidence="9">
    <location>
        <begin position="5"/>
        <end position="140"/>
    </location>
</feature>
<keyword evidence="4 7" id="KW-0665">Pyrimidine biosynthesis</keyword>
<dbReference type="InterPro" id="IPR002082">
    <property type="entry name" value="Asp_carbamoyltransf"/>
</dbReference>
<dbReference type="HAMAP" id="MF_00001">
    <property type="entry name" value="Asp_carb_tr"/>
    <property type="match status" value="1"/>
</dbReference>
<accession>A0A1F5NUI5</accession>
<feature type="binding site" evidence="7">
    <location>
        <position position="130"/>
    </location>
    <ligand>
        <name>carbamoyl phosphate</name>
        <dbReference type="ChEBI" id="CHEBI:58228"/>
    </ligand>
</feature>
<feature type="binding site" evidence="7">
    <location>
        <position position="221"/>
    </location>
    <ligand>
        <name>L-aspartate</name>
        <dbReference type="ChEBI" id="CHEBI:29991"/>
    </ligand>
</feature>
<dbReference type="PANTHER" id="PTHR45753:SF6">
    <property type="entry name" value="ASPARTATE CARBAMOYLTRANSFERASE"/>
    <property type="match status" value="1"/>
</dbReference>
<evidence type="ECO:0000259" key="9">
    <source>
        <dbReference type="Pfam" id="PF02729"/>
    </source>
</evidence>
<dbReference type="PANTHER" id="PTHR45753">
    <property type="entry name" value="ORNITHINE CARBAMOYLTRANSFERASE, MITOCHONDRIAL"/>
    <property type="match status" value="1"/>
</dbReference>
<evidence type="ECO:0000256" key="6">
    <source>
        <dbReference type="ARBA" id="ARBA00048859"/>
    </source>
</evidence>
<dbReference type="PRINTS" id="PR00101">
    <property type="entry name" value="ATCASE"/>
</dbReference>
<dbReference type="GO" id="GO:0044205">
    <property type="term" value="P:'de novo' UMP biosynthetic process"/>
    <property type="evidence" value="ECO:0007669"/>
    <property type="project" value="UniProtKB-UniRule"/>
</dbReference>
<comment type="subunit">
    <text evidence="7">Heterododecamer (2C3:3R2) of six catalytic PyrB chains organized as two trimers (C3), and six regulatory PyrI chains organized as three dimers (R2).</text>
</comment>
<dbReference type="AlphaFoldDB" id="A0A1F5NUI5"/>
<dbReference type="InterPro" id="IPR006131">
    <property type="entry name" value="Asp_carbamoyltransf_Asp/Orn-bd"/>
</dbReference>
<dbReference type="InterPro" id="IPR036901">
    <property type="entry name" value="Asp/Orn_carbamoylTrfase_sf"/>
</dbReference>